<feature type="transmembrane region" description="Helical" evidence="1">
    <location>
        <begin position="169"/>
        <end position="187"/>
    </location>
</feature>
<dbReference type="RefSeq" id="WP_247414458.1">
    <property type="nucleotide sequence ID" value="NZ_JALLGW010000001.1"/>
</dbReference>
<protein>
    <recommendedName>
        <fullName evidence="4">Phosphate ABC transporter permease</fullName>
    </recommendedName>
</protein>
<evidence type="ECO:0000256" key="1">
    <source>
        <dbReference type="SAM" id="Phobius"/>
    </source>
</evidence>
<evidence type="ECO:0008006" key="4">
    <source>
        <dbReference type="Google" id="ProtNLM"/>
    </source>
</evidence>
<evidence type="ECO:0000313" key="2">
    <source>
        <dbReference type="EMBL" id="MFC5971565.1"/>
    </source>
</evidence>
<sequence>MASRLSVVALFVGGVLALPFATFVAAYDRRPVLALSVALVFFLPFAAYAVSIDRSPRGLFPPGAVLVGGGVVAAFVVSFGALTGGLPMALATGAVILAAALGYHGRYATTPVPSRIVGVGGVLLTVAVGVVGLMVGAPLASGVAVAAVAAATVDYHRERRWLTRPRRRVAASVVLSGGACVVVAGVVLDEAMAGVALAMALLVVGAALAVE</sequence>
<comment type="caution">
    <text evidence="2">The sequence shown here is derived from an EMBL/GenBank/DDBJ whole genome shotgun (WGS) entry which is preliminary data.</text>
</comment>
<name>A0ABD5RMP3_9EURY</name>
<gene>
    <name evidence="2" type="ORF">ACFPYI_09505</name>
</gene>
<keyword evidence="3" id="KW-1185">Reference proteome</keyword>
<feature type="transmembrane region" description="Helical" evidence="1">
    <location>
        <begin position="193"/>
        <end position="210"/>
    </location>
</feature>
<feature type="transmembrane region" description="Helical" evidence="1">
    <location>
        <begin position="85"/>
        <end position="104"/>
    </location>
</feature>
<feature type="transmembrane region" description="Helical" evidence="1">
    <location>
        <begin position="116"/>
        <end position="133"/>
    </location>
</feature>
<organism evidence="2 3">
    <name type="scientific">Halomarina salina</name>
    <dbReference type="NCBI Taxonomy" id="1872699"/>
    <lineage>
        <taxon>Archaea</taxon>
        <taxon>Methanobacteriati</taxon>
        <taxon>Methanobacteriota</taxon>
        <taxon>Stenosarchaea group</taxon>
        <taxon>Halobacteria</taxon>
        <taxon>Halobacteriales</taxon>
        <taxon>Natronomonadaceae</taxon>
        <taxon>Halomarina</taxon>
    </lineage>
</organism>
<feature type="transmembrane region" description="Helical" evidence="1">
    <location>
        <begin position="139"/>
        <end position="157"/>
    </location>
</feature>
<keyword evidence="1" id="KW-0812">Transmembrane</keyword>
<proteinExistence type="predicted"/>
<dbReference type="EMBL" id="JBHSQH010000001">
    <property type="protein sequence ID" value="MFC5971565.1"/>
    <property type="molecule type" value="Genomic_DNA"/>
</dbReference>
<accession>A0ABD5RMP3</accession>
<reference evidence="2 3" key="1">
    <citation type="journal article" date="2019" name="Int. J. Syst. Evol. Microbiol.">
        <title>The Global Catalogue of Microorganisms (GCM) 10K type strain sequencing project: providing services to taxonomists for standard genome sequencing and annotation.</title>
        <authorList>
            <consortium name="The Broad Institute Genomics Platform"/>
            <consortium name="The Broad Institute Genome Sequencing Center for Infectious Disease"/>
            <person name="Wu L."/>
            <person name="Ma J."/>
        </authorList>
    </citation>
    <scope>NUCLEOTIDE SEQUENCE [LARGE SCALE GENOMIC DNA]</scope>
    <source>
        <strain evidence="2 3">CGMCC 1.12543</strain>
    </source>
</reference>
<keyword evidence="1" id="KW-0472">Membrane</keyword>
<keyword evidence="1" id="KW-1133">Transmembrane helix</keyword>
<evidence type="ECO:0000313" key="3">
    <source>
        <dbReference type="Proteomes" id="UP001596099"/>
    </source>
</evidence>
<feature type="transmembrane region" description="Helical" evidence="1">
    <location>
        <begin position="33"/>
        <end position="52"/>
    </location>
</feature>
<feature type="transmembrane region" description="Helical" evidence="1">
    <location>
        <begin position="59"/>
        <end position="79"/>
    </location>
</feature>
<dbReference type="AlphaFoldDB" id="A0ABD5RMP3"/>
<dbReference type="Proteomes" id="UP001596099">
    <property type="component" value="Unassembled WGS sequence"/>
</dbReference>